<sequence length="140" mass="15776">MNRSVFYMFTLFAILMVGQAVSNESHSKKDPSTQKTHLKHNDIVNTTIQGTLQKVSLSSIFMANYLYCLPMSSGLFHNISSLSLSEPEANNLSTNIAIYLLLIIFCNYFIIKKARFRTPLQINLISIVLSWIKPVKGCPS</sequence>
<reference evidence="3 4" key="1">
    <citation type="submission" date="2020-02" db="EMBL/GenBank/DDBJ databases">
        <title>Shewanella WXL01 sp. nov., a marine bacterium isolated from green algae in Luhuitou Fringing Reef (Northern South China Sea).</title>
        <authorList>
            <person name="Wang X."/>
        </authorList>
    </citation>
    <scope>NUCLEOTIDE SEQUENCE [LARGE SCALE GENOMIC DNA]</scope>
    <source>
        <strain evidence="3 4">MCCC 1A01895</strain>
    </source>
</reference>
<keyword evidence="1" id="KW-0472">Membrane</keyword>
<keyword evidence="2" id="KW-0732">Signal</keyword>
<feature type="chain" id="PRO_5047015904" evidence="2">
    <location>
        <begin position="23"/>
        <end position="140"/>
    </location>
</feature>
<feature type="signal peptide" evidence="2">
    <location>
        <begin position="1"/>
        <end position="22"/>
    </location>
</feature>
<evidence type="ECO:0000256" key="2">
    <source>
        <dbReference type="SAM" id="SignalP"/>
    </source>
</evidence>
<keyword evidence="1" id="KW-0812">Transmembrane</keyword>
<gene>
    <name evidence="3" type="ORF">G3R48_10405</name>
</gene>
<proteinExistence type="predicted"/>
<dbReference type="EMBL" id="JAAIKR010000009">
    <property type="protein sequence ID" value="MBR9728383.1"/>
    <property type="molecule type" value="Genomic_DNA"/>
</dbReference>
<comment type="caution">
    <text evidence="3">The sequence shown here is derived from an EMBL/GenBank/DDBJ whole genome shotgun (WGS) entry which is preliminary data.</text>
</comment>
<accession>A0ABS5I2X7</accession>
<feature type="transmembrane region" description="Helical" evidence="1">
    <location>
        <begin position="92"/>
        <end position="111"/>
    </location>
</feature>
<dbReference type="RefSeq" id="WP_194823898.1">
    <property type="nucleotide sequence ID" value="NZ_JAAIKR010000009.1"/>
</dbReference>
<evidence type="ECO:0000313" key="4">
    <source>
        <dbReference type="Proteomes" id="UP000811844"/>
    </source>
</evidence>
<evidence type="ECO:0000313" key="3">
    <source>
        <dbReference type="EMBL" id="MBR9728383.1"/>
    </source>
</evidence>
<organism evidence="3 4">
    <name type="scientific">Shewanella intestini</name>
    <dbReference type="NCBI Taxonomy" id="2017544"/>
    <lineage>
        <taxon>Bacteria</taxon>
        <taxon>Pseudomonadati</taxon>
        <taxon>Pseudomonadota</taxon>
        <taxon>Gammaproteobacteria</taxon>
        <taxon>Alteromonadales</taxon>
        <taxon>Shewanellaceae</taxon>
        <taxon>Shewanella</taxon>
    </lineage>
</organism>
<keyword evidence="4" id="KW-1185">Reference proteome</keyword>
<dbReference type="Proteomes" id="UP000811844">
    <property type="component" value="Unassembled WGS sequence"/>
</dbReference>
<name>A0ABS5I2X7_9GAMM</name>
<protein>
    <submittedName>
        <fullName evidence="3">Uncharacterized protein</fullName>
    </submittedName>
</protein>
<keyword evidence="1" id="KW-1133">Transmembrane helix</keyword>
<evidence type="ECO:0000256" key="1">
    <source>
        <dbReference type="SAM" id="Phobius"/>
    </source>
</evidence>